<dbReference type="Proteomes" id="UP000424527">
    <property type="component" value="Unassembled WGS sequence"/>
</dbReference>
<sequence length="232" mass="26328">MEVMSTGHVDRLLSKLPRHMRDNFVEHLQVQGHLSTSSLTPYNLRDLAEWLKVKAEAQRLSAKIAQLHRAEGAQPAKRDRPVLTPRPRTQPVSVYHGVDQSKSAETAEPAAKQQRFKRMCLFCKSTEHYLSQCPDIIQCSTQEIEMWIADGKRCHNYGRTNHDQESCTLKKTCSECQEIHLRVLHNVARPGSCVYLITPRDCTSAATSMQGGKVYLKVSSWDKITADLCDPR</sequence>
<organism evidence="2 3">
    <name type="scientific">Larimichthys crocea</name>
    <name type="common">Large yellow croaker</name>
    <name type="synonym">Pseudosciaena crocea</name>
    <dbReference type="NCBI Taxonomy" id="215358"/>
    <lineage>
        <taxon>Eukaryota</taxon>
        <taxon>Metazoa</taxon>
        <taxon>Chordata</taxon>
        <taxon>Craniata</taxon>
        <taxon>Vertebrata</taxon>
        <taxon>Euteleostomi</taxon>
        <taxon>Actinopterygii</taxon>
        <taxon>Neopterygii</taxon>
        <taxon>Teleostei</taxon>
        <taxon>Neoteleostei</taxon>
        <taxon>Acanthomorphata</taxon>
        <taxon>Eupercaria</taxon>
        <taxon>Sciaenidae</taxon>
        <taxon>Larimichthys</taxon>
    </lineage>
</organism>
<dbReference type="PANTHER" id="PTHR47331">
    <property type="entry name" value="PHD-TYPE DOMAIN-CONTAINING PROTEIN"/>
    <property type="match status" value="1"/>
</dbReference>
<feature type="region of interest" description="Disordered" evidence="1">
    <location>
        <begin position="68"/>
        <end position="109"/>
    </location>
</feature>
<gene>
    <name evidence="2" type="ORF">D5F01_LYC16173</name>
</gene>
<dbReference type="EMBL" id="REGW02000016">
    <property type="protein sequence ID" value="KAE8284739.1"/>
    <property type="molecule type" value="Genomic_DNA"/>
</dbReference>
<evidence type="ECO:0000313" key="2">
    <source>
        <dbReference type="EMBL" id="KAE8284739.1"/>
    </source>
</evidence>
<name>A0A6G0HZS3_LARCR</name>
<evidence type="ECO:0008006" key="4">
    <source>
        <dbReference type="Google" id="ProtNLM"/>
    </source>
</evidence>
<comment type="caution">
    <text evidence="2">The sequence shown here is derived from an EMBL/GenBank/DDBJ whole genome shotgun (WGS) entry which is preliminary data.</text>
</comment>
<dbReference type="PANTHER" id="PTHR47331:SF5">
    <property type="entry name" value="RIBONUCLEASE H"/>
    <property type="match status" value="1"/>
</dbReference>
<dbReference type="AlphaFoldDB" id="A0A6G0HZS3"/>
<proteinExistence type="predicted"/>
<evidence type="ECO:0000313" key="3">
    <source>
        <dbReference type="Proteomes" id="UP000424527"/>
    </source>
</evidence>
<keyword evidence="3" id="KW-1185">Reference proteome</keyword>
<accession>A0A6G0HZS3</accession>
<evidence type="ECO:0000256" key="1">
    <source>
        <dbReference type="SAM" id="MobiDB-lite"/>
    </source>
</evidence>
<reference evidence="2 3" key="1">
    <citation type="submission" date="2019-07" db="EMBL/GenBank/DDBJ databases">
        <title>Chromosome genome assembly for large yellow croaker.</title>
        <authorList>
            <person name="Xiao S."/>
        </authorList>
    </citation>
    <scope>NUCLEOTIDE SEQUENCE [LARGE SCALE GENOMIC DNA]</scope>
    <source>
        <strain evidence="2">JMULYC20181020</strain>
        <tissue evidence="2">Muscle</tissue>
    </source>
</reference>
<protein>
    <recommendedName>
        <fullName evidence="4">CCHC-type domain-containing protein</fullName>
    </recommendedName>
</protein>
<feature type="compositionally biased region" description="Basic and acidic residues" evidence="1">
    <location>
        <begin position="68"/>
        <end position="81"/>
    </location>
</feature>